<protein>
    <recommendedName>
        <fullName evidence="3">ATP-dependent RecD2 DNA helicase</fullName>
        <ecNumber evidence="3">5.6.2.3</ecNumber>
    </recommendedName>
    <alternativeName>
        <fullName evidence="3">DNA 5'-3' helicase subunit RecD2</fullName>
    </alternativeName>
</protein>
<feature type="domain" description="UvrD-like helicase C-terminal" evidence="4">
    <location>
        <begin position="630"/>
        <end position="673"/>
    </location>
</feature>
<dbReference type="Pfam" id="PF14520">
    <property type="entry name" value="HHH_5"/>
    <property type="match status" value="1"/>
</dbReference>
<dbReference type="GO" id="GO:0016887">
    <property type="term" value="F:ATP hydrolysis activity"/>
    <property type="evidence" value="ECO:0007669"/>
    <property type="project" value="RHEA"/>
</dbReference>
<name>F0RQB6_DEIPM</name>
<organism evidence="7 8">
    <name type="scientific">Deinococcus proteolyticus (strain ATCC 35074 / DSM 20540 / JCM 6276 / NBRC 101906 / NCIMB 13154 / VKM Ac-1939 / CCM 2703 / MRP)</name>
    <dbReference type="NCBI Taxonomy" id="693977"/>
    <lineage>
        <taxon>Bacteria</taxon>
        <taxon>Thermotogati</taxon>
        <taxon>Deinococcota</taxon>
        <taxon>Deinococci</taxon>
        <taxon>Deinococcales</taxon>
        <taxon>Deinococcaceae</taxon>
        <taxon>Deinococcus</taxon>
    </lineage>
</organism>
<dbReference type="NCBIfam" id="TIGR01448">
    <property type="entry name" value="recD_rel"/>
    <property type="match status" value="1"/>
</dbReference>
<dbReference type="PANTHER" id="PTHR43788:SF6">
    <property type="entry name" value="DNA HELICASE B"/>
    <property type="match status" value="1"/>
</dbReference>
<dbReference type="InterPro" id="IPR027417">
    <property type="entry name" value="P-loop_NTPase"/>
</dbReference>
<dbReference type="InterPro" id="IPR029493">
    <property type="entry name" value="RecD2-like_HHH"/>
</dbReference>
<keyword evidence="3" id="KW-0413">Isomerase</keyword>
<sequence>MTQTFKANGTVVQVRYVSDDKEYCVITADLIIEGVAIPDATVVGHMPVIDVYDGFEAELTKEKNARWGYQYRALRLTPTGKPGQLDRGSIAAFFQYNFKGIGPKIGKALADEFGNGVFDLLDKDPEKLLSIKGITRTVYAGITEGWKSYRAAHLNIIGLQQLGLSPRLANRVQHHLGHTALEQLEVDMYTLMRVEGIGFGMADRLALERGYAANDPRRLSAAARHALETAEQSQGHTYLPHSRVIGGIQHFTGCTEQEAEAALTMTTDAGHIISETYEGEERALYLKSTWKQEVELAKHITELLSTPPQSNWSIPADIGKHLSEEQRAALELPANHRLCILTGGPGTGKTTTVGAMLKVAHHSRLSVALAAPTGKAAKRLEETTGQEAVTIHRLLGSTGKDFYHNEHCPLNVDVLIVDETSMMGQSLSYHLLAATGRGTRVILLGDAAQLPPVEAGEPLNNLLHLVPTATLTQVFRQAAKNPIISAAHALQSGQAPDFPENAAPANHLLNHTEARAERLPDVVCQLVASLGGPSKAQILAPMKKGPAGTEALNEAMQAHFNPARGRQEITIAGSTCRSGDPVVQTRNNYDLGIFNGMIGEVIEVKDKEMKVIFDGEVITIKGKEAFDLQLAYALTIHRSQGSEWPVVIGVLSDVHGRMLTRNLAYTALTRAKESFHSAGQRHAWTRAAGQQQLKRLTKLRTRVERNLAPDQPDLQAP</sequence>
<dbReference type="GO" id="GO:0005524">
    <property type="term" value="F:ATP binding"/>
    <property type="evidence" value="ECO:0007669"/>
    <property type="project" value="UniProtKB-UniRule"/>
</dbReference>
<dbReference type="HOGENOM" id="CLU_007524_0_3_0"/>
<dbReference type="Gene3D" id="1.10.10.2220">
    <property type="match status" value="1"/>
</dbReference>
<evidence type="ECO:0000313" key="8">
    <source>
        <dbReference type="Proteomes" id="UP000007718"/>
    </source>
</evidence>
<dbReference type="GO" id="GO:0009338">
    <property type="term" value="C:exodeoxyribonuclease V complex"/>
    <property type="evidence" value="ECO:0007669"/>
    <property type="project" value="TreeGrafter"/>
</dbReference>
<dbReference type="GO" id="GO:0043139">
    <property type="term" value="F:5'-3' DNA helicase activity"/>
    <property type="evidence" value="ECO:0007669"/>
    <property type="project" value="UniProtKB-UniRule"/>
</dbReference>
<geneLocation type="plasmid" evidence="7 8">
    <name>pDEIPR02</name>
</geneLocation>
<comment type="catalytic activity">
    <reaction evidence="3">
        <text>ATP + H2O = ADP + phosphate + H(+)</text>
        <dbReference type="Rhea" id="RHEA:13065"/>
        <dbReference type="ChEBI" id="CHEBI:15377"/>
        <dbReference type="ChEBI" id="CHEBI:15378"/>
        <dbReference type="ChEBI" id="CHEBI:30616"/>
        <dbReference type="ChEBI" id="CHEBI:43474"/>
        <dbReference type="ChEBI" id="CHEBI:456216"/>
        <dbReference type="EC" id="5.6.2.3"/>
    </reaction>
</comment>
<dbReference type="Pfam" id="PF14490">
    <property type="entry name" value="HHH_RecD2"/>
    <property type="match status" value="1"/>
</dbReference>
<dbReference type="CDD" id="cd17933">
    <property type="entry name" value="DEXSc_RecD-like"/>
    <property type="match status" value="1"/>
</dbReference>
<dbReference type="PANTHER" id="PTHR43788">
    <property type="entry name" value="DNA2/NAM7 HELICASE FAMILY MEMBER"/>
    <property type="match status" value="1"/>
</dbReference>
<feature type="domain" description="ATP-dependent RecD2 DNA helicase-like helix-hairpin-helix" evidence="5">
    <location>
        <begin position="156"/>
        <end position="238"/>
    </location>
</feature>
<feature type="domain" description="ATP-dependent RecD2 DNA helicase SH3" evidence="6">
    <location>
        <begin position="552"/>
        <end position="612"/>
    </location>
</feature>
<proteinExistence type="inferred from homology"/>
<dbReference type="Pfam" id="PF13604">
    <property type="entry name" value="AAA_30"/>
    <property type="match status" value="1"/>
</dbReference>
<keyword evidence="3 7" id="KW-0378">Hydrolase</keyword>
<keyword evidence="2 3" id="KW-0067">ATP-binding</keyword>
<dbReference type="GO" id="GO:0003677">
    <property type="term" value="F:DNA binding"/>
    <property type="evidence" value="ECO:0007669"/>
    <property type="project" value="UniProtKB-UniRule"/>
</dbReference>
<dbReference type="InterPro" id="IPR010994">
    <property type="entry name" value="RuvA_2-like"/>
</dbReference>
<comment type="similarity">
    <text evidence="3">Belongs to the RecD family. RecD2 subfamily.</text>
</comment>
<evidence type="ECO:0000256" key="3">
    <source>
        <dbReference type="HAMAP-Rule" id="MF_01488"/>
    </source>
</evidence>
<keyword evidence="7" id="KW-0614">Plasmid</keyword>
<gene>
    <name evidence="3" type="primary">recD2</name>
    <name evidence="7" type="ordered locus">Deipr_2351</name>
</gene>
<evidence type="ECO:0000256" key="2">
    <source>
        <dbReference type="ARBA" id="ARBA00022840"/>
    </source>
</evidence>
<keyword evidence="3 7" id="KW-0347">Helicase</keyword>
<keyword evidence="1 3" id="KW-0547">Nucleotide-binding</keyword>
<keyword evidence="8" id="KW-1185">Reference proteome</keyword>
<dbReference type="KEGG" id="dpt:Deipr_2351"/>
<dbReference type="InterPro" id="IPR027785">
    <property type="entry name" value="UvrD-like_helicase_C"/>
</dbReference>
<evidence type="ECO:0000259" key="5">
    <source>
        <dbReference type="Pfam" id="PF14490"/>
    </source>
</evidence>
<dbReference type="GO" id="GO:0017116">
    <property type="term" value="F:single-stranded DNA helicase activity"/>
    <property type="evidence" value="ECO:0007669"/>
    <property type="project" value="TreeGrafter"/>
</dbReference>
<evidence type="ECO:0000313" key="7">
    <source>
        <dbReference type="EMBL" id="ADY27475.1"/>
    </source>
</evidence>
<feature type="binding site" evidence="3">
    <location>
        <begin position="346"/>
        <end position="350"/>
    </location>
    <ligand>
        <name>ATP</name>
        <dbReference type="ChEBI" id="CHEBI:30616"/>
    </ligand>
</feature>
<dbReference type="Gene3D" id="2.30.30.940">
    <property type="match status" value="1"/>
</dbReference>
<dbReference type="RefSeq" id="WP_013615829.1">
    <property type="nucleotide sequence ID" value="NC_015162.1"/>
</dbReference>
<dbReference type="GO" id="GO:0006310">
    <property type="term" value="P:DNA recombination"/>
    <property type="evidence" value="ECO:0007669"/>
    <property type="project" value="InterPro"/>
</dbReference>
<keyword evidence="3" id="KW-0238">DNA-binding</keyword>
<dbReference type="SUPFAM" id="SSF47781">
    <property type="entry name" value="RuvA domain 2-like"/>
    <property type="match status" value="1"/>
</dbReference>
<dbReference type="Proteomes" id="UP000007718">
    <property type="component" value="Plasmid pDEIPR02"/>
</dbReference>
<dbReference type="Gene3D" id="3.40.50.300">
    <property type="entry name" value="P-loop containing nucleotide triphosphate hydrolases"/>
    <property type="match status" value="2"/>
</dbReference>
<evidence type="ECO:0000259" key="4">
    <source>
        <dbReference type="Pfam" id="PF13538"/>
    </source>
</evidence>
<reference evidence="8" key="1">
    <citation type="submission" date="2011-02" db="EMBL/GenBank/DDBJ databases">
        <title>The complete sequence of plasmid2 of Deinococcus proteolyticus DSM 20540.</title>
        <authorList>
            <consortium name="US DOE Joint Genome Institute (JGI-PGF)"/>
            <person name="Lucas S."/>
            <person name="Copeland A."/>
            <person name="Lapidus A."/>
            <person name="Bruce D."/>
            <person name="Goodwin L."/>
            <person name="Pitluck S."/>
            <person name="Kyrpides N."/>
            <person name="Mavromatis K."/>
            <person name="Pagani I."/>
            <person name="Ivanova N."/>
            <person name="Ovchinnikova G."/>
            <person name="Zeytun A."/>
            <person name="Detter J.C."/>
            <person name="Han C."/>
            <person name="Land M."/>
            <person name="Hauser L."/>
            <person name="Markowitz V."/>
            <person name="Cheng J.-F."/>
            <person name="Hugenholtz P."/>
            <person name="Woyke T."/>
            <person name="Wu D."/>
            <person name="Pukall R."/>
            <person name="Steenblock K."/>
            <person name="Brambilla E."/>
            <person name="Klenk H.-P."/>
            <person name="Eisen J.A."/>
        </authorList>
    </citation>
    <scope>NUCLEOTIDE SEQUENCE [LARGE SCALE GENOMIC DNA]</scope>
    <source>
        <strain evidence="8">ATCC 35074 / DSM 20540 / JCM 6276 / NBRC 101906 / NCIMB 13154 / VKM Ac-1939 / CCM 2703 / MRP</strain>
        <plasmid evidence="8">Plasmid pDEIPR02</plasmid>
    </source>
</reference>
<accession>F0RQB6</accession>
<dbReference type="SUPFAM" id="SSF52540">
    <property type="entry name" value="P-loop containing nucleoside triphosphate hydrolases"/>
    <property type="match status" value="2"/>
</dbReference>
<evidence type="ECO:0000256" key="1">
    <source>
        <dbReference type="ARBA" id="ARBA00022741"/>
    </source>
</evidence>
<dbReference type="EC" id="5.6.2.3" evidence="3"/>
<dbReference type="EMBL" id="CP002538">
    <property type="protein sequence ID" value="ADY27475.1"/>
    <property type="molecule type" value="Genomic_DNA"/>
</dbReference>
<dbReference type="HAMAP" id="MF_01488">
    <property type="entry name" value="RecD2"/>
    <property type="match status" value="1"/>
</dbReference>
<dbReference type="Gene3D" id="1.10.150.20">
    <property type="entry name" value="5' to 3' exonuclease, C-terminal subdomain"/>
    <property type="match status" value="1"/>
</dbReference>
<dbReference type="CDD" id="cd18809">
    <property type="entry name" value="SF1_C_RecD"/>
    <property type="match status" value="1"/>
</dbReference>
<comment type="function">
    <text evidence="3">DNA-dependent ATPase and ATP-dependent 5'-3' DNA helicase. Has no activity on blunt DNA or DNA with 3'-overhangs, requires at least 10 bases of 5'-ssDNA for helicase activity.</text>
</comment>
<dbReference type="Pfam" id="PF18335">
    <property type="entry name" value="SH3_13"/>
    <property type="match status" value="1"/>
</dbReference>
<dbReference type="InterPro" id="IPR041451">
    <property type="entry name" value="RecD2_SH13"/>
</dbReference>
<dbReference type="InterPro" id="IPR050534">
    <property type="entry name" value="Coronavir_polyprotein_1ab"/>
</dbReference>
<dbReference type="InterPro" id="IPR006345">
    <property type="entry name" value="RecD2"/>
</dbReference>
<evidence type="ECO:0000259" key="6">
    <source>
        <dbReference type="Pfam" id="PF18335"/>
    </source>
</evidence>
<reference evidence="7 8" key="2">
    <citation type="journal article" date="2012" name="Stand. Genomic Sci.">
        <title>Complete genome sequence of the orange-red pigmented, radioresistant Deinococcus proteolyticus type strain (MRP(T)).</title>
        <authorList>
            <person name="Copeland A."/>
            <person name="Zeytun A."/>
            <person name="Yassawong M."/>
            <person name="Nolan M."/>
            <person name="Lucas S."/>
            <person name="Hammon N."/>
            <person name="Deshpande S."/>
            <person name="Cheng J.F."/>
            <person name="Han C."/>
            <person name="Tapia R."/>
            <person name="Goodwin L.A."/>
            <person name="Pitluck S."/>
            <person name="Mavromatis K."/>
            <person name="Liolios K."/>
            <person name="Pagani I."/>
            <person name="Ivanova N."/>
            <person name="Mikhailova N."/>
            <person name="Pati A."/>
            <person name="Chen A."/>
            <person name="Palaniappan K."/>
            <person name="Land M."/>
            <person name="Hauser L."/>
            <person name="Jeffries C.D."/>
            <person name="Brambilla E.M."/>
            <person name="Rohde M."/>
            <person name="Sikorski J."/>
            <person name="Pukall R."/>
            <person name="Goker M."/>
            <person name="Detter J.C."/>
            <person name="Woyke T."/>
            <person name="Bristow J."/>
            <person name="Eisen J.A."/>
            <person name="Markowitz V."/>
            <person name="Hugenholtz P."/>
            <person name="Kyrpides N.C."/>
            <person name="Klenk H.P."/>
            <person name="Lapidus A."/>
        </authorList>
    </citation>
    <scope>NUCLEOTIDE SEQUENCE [LARGE SCALE GENOMIC DNA]</scope>
    <source>
        <strain evidence="8">ATCC 35074 / DSM 20540 / JCM 6276 / NBRC 101906 / NCIMB 13154 / VKM Ac-1939 / CCM 2703 / MRP</strain>
        <plasmid evidence="8">Plasmid pDEIPR02</plasmid>
    </source>
</reference>
<dbReference type="AlphaFoldDB" id="F0RQB6"/>
<dbReference type="Pfam" id="PF13538">
    <property type="entry name" value="UvrD_C_2"/>
    <property type="match status" value="1"/>
</dbReference>